<gene>
    <name evidence="1" type="ORF">BT96DRAFT_1016095</name>
</gene>
<protein>
    <submittedName>
        <fullName evidence="1">Uncharacterized protein</fullName>
    </submittedName>
</protein>
<keyword evidence="2" id="KW-1185">Reference proteome</keyword>
<dbReference type="EMBL" id="ML769414">
    <property type="protein sequence ID" value="KAE9404746.1"/>
    <property type="molecule type" value="Genomic_DNA"/>
</dbReference>
<proteinExistence type="predicted"/>
<dbReference type="OrthoDB" id="3055278at2759"/>
<dbReference type="AlphaFoldDB" id="A0A6A4I2J6"/>
<organism evidence="1 2">
    <name type="scientific">Gymnopus androsaceus JB14</name>
    <dbReference type="NCBI Taxonomy" id="1447944"/>
    <lineage>
        <taxon>Eukaryota</taxon>
        <taxon>Fungi</taxon>
        <taxon>Dikarya</taxon>
        <taxon>Basidiomycota</taxon>
        <taxon>Agaricomycotina</taxon>
        <taxon>Agaricomycetes</taxon>
        <taxon>Agaricomycetidae</taxon>
        <taxon>Agaricales</taxon>
        <taxon>Marasmiineae</taxon>
        <taxon>Omphalotaceae</taxon>
        <taxon>Gymnopus</taxon>
    </lineage>
</organism>
<evidence type="ECO:0000313" key="1">
    <source>
        <dbReference type="EMBL" id="KAE9404746.1"/>
    </source>
</evidence>
<accession>A0A6A4I2J6</accession>
<name>A0A6A4I2J6_9AGAR</name>
<reference evidence="1" key="1">
    <citation type="journal article" date="2019" name="Environ. Microbiol.">
        <title>Fungal ecological strategies reflected in gene transcription - a case study of two litter decomposers.</title>
        <authorList>
            <person name="Barbi F."/>
            <person name="Kohler A."/>
            <person name="Barry K."/>
            <person name="Baskaran P."/>
            <person name="Daum C."/>
            <person name="Fauchery L."/>
            <person name="Ihrmark K."/>
            <person name="Kuo A."/>
            <person name="LaButti K."/>
            <person name="Lipzen A."/>
            <person name="Morin E."/>
            <person name="Grigoriev I.V."/>
            <person name="Henrissat B."/>
            <person name="Lindahl B."/>
            <person name="Martin F."/>
        </authorList>
    </citation>
    <scope>NUCLEOTIDE SEQUENCE</scope>
    <source>
        <strain evidence="1">JB14</strain>
    </source>
</reference>
<dbReference type="Proteomes" id="UP000799118">
    <property type="component" value="Unassembled WGS sequence"/>
</dbReference>
<evidence type="ECO:0000313" key="2">
    <source>
        <dbReference type="Proteomes" id="UP000799118"/>
    </source>
</evidence>
<sequence>MQRFVITMLEFFDSLLAPIRRLLMAEVLNLVFVVPGSVYCTSMLPKLESLSYKFYTRLSGSHFPAIPPHTSNTLQSLCVHLRSQPHNAASTCSRPSHLDVYQPHRSKSTEEQRNIAPARLTMERIKRLHAHRTENSMILTRWVPGPILDEEIGTACLKSVELKVWGRLFNEKVYRPLIQVGKAGMKIEMSSEILPLSLEM</sequence>